<evidence type="ECO:0000256" key="13">
    <source>
        <dbReference type="RuleBase" id="RU003985"/>
    </source>
</evidence>
<dbReference type="InterPro" id="IPR005859">
    <property type="entry name" value="CysK"/>
</dbReference>
<evidence type="ECO:0000313" key="16">
    <source>
        <dbReference type="Proteomes" id="UP000198519"/>
    </source>
</evidence>
<feature type="domain" description="Tryptophan synthase beta chain-like PALP" evidence="14">
    <location>
        <begin position="10"/>
        <end position="301"/>
    </location>
</feature>
<dbReference type="InterPro" id="IPR050214">
    <property type="entry name" value="Cys_Synth/Cystath_Beta-Synth"/>
</dbReference>
<dbReference type="CDD" id="cd01561">
    <property type="entry name" value="CBS_like"/>
    <property type="match status" value="1"/>
</dbReference>
<dbReference type="Pfam" id="PF00291">
    <property type="entry name" value="PALP"/>
    <property type="match status" value="1"/>
</dbReference>
<evidence type="ECO:0000256" key="7">
    <source>
        <dbReference type="ARBA" id="ARBA00022679"/>
    </source>
</evidence>
<dbReference type="OrthoDB" id="9805733at2"/>
<organism evidence="15 16">
    <name type="scientific">Marinobacter zhejiangensis</name>
    <dbReference type="NCBI Taxonomy" id="488535"/>
    <lineage>
        <taxon>Bacteria</taxon>
        <taxon>Pseudomonadati</taxon>
        <taxon>Pseudomonadota</taxon>
        <taxon>Gammaproteobacteria</taxon>
        <taxon>Pseudomonadales</taxon>
        <taxon>Marinobacteraceae</taxon>
        <taxon>Marinobacter</taxon>
    </lineage>
</organism>
<evidence type="ECO:0000256" key="6">
    <source>
        <dbReference type="ARBA" id="ARBA00022605"/>
    </source>
</evidence>
<dbReference type="FunFam" id="3.40.50.1100:FF:000118">
    <property type="entry name" value="Related to CYS4-cystathionine beta-synthase"/>
    <property type="match status" value="1"/>
</dbReference>
<evidence type="ECO:0000256" key="9">
    <source>
        <dbReference type="ARBA" id="ARBA00023192"/>
    </source>
</evidence>
<dbReference type="InterPro" id="IPR001926">
    <property type="entry name" value="TrpB-like_PALP"/>
</dbReference>
<dbReference type="NCBIfam" id="TIGR01139">
    <property type="entry name" value="cysK"/>
    <property type="match status" value="1"/>
</dbReference>
<dbReference type="Gene3D" id="3.40.50.1100">
    <property type="match status" value="2"/>
</dbReference>
<evidence type="ECO:0000256" key="1">
    <source>
        <dbReference type="ARBA" id="ARBA00001933"/>
    </source>
</evidence>
<comment type="cofactor">
    <cofactor evidence="1 11 13">
        <name>pyridoxal 5'-phosphate</name>
        <dbReference type="ChEBI" id="CHEBI:597326"/>
    </cofactor>
</comment>
<comment type="catalytic activity">
    <reaction evidence="10 13">
        <text>O-acetyl-L-serine + hydrogen sulfide = L-cysteine + acetate</text>
        <dbReference type="Rhea" id="RHEA:14829"/>
        <dbReference type="ChEBI" id="CHEBI:29919"/>
        <dbReference type="ChEBI" id="CHEBI:30089"/>
        <dbReference type="ChEBI" id="CHEBI:35235"/>
        <dbReference type="ChEBI" id="CHEBI:58340"/>
        <dbReference type="EC" id="2.5.1.47"/>
    </reaction>
</comment>
<dbReference type="SUPFAM" id="SSF53686">
    <property type="entry name" value="Tryptophan synthase beta subunit-like PLP-dependent enzymes"/>
    <property type="match status" value="1"/>
</dbReference>
<keyword evidence="7 13" id="KW-0808">Transferase</keyword>
<feature type="modified residue" description="N6-(pyridoxal phosphate)lysine" evidence="12">
    <location>
        <position position="43"/>
    </location>
</feature>
<comment type="pathway">
    <text evidence="2">Amino-acid biosynthesis; L-cysteine biosynthesis; L-cysteine from L-serine: step 2/2.</text>
</comment>
<evidence type="ECO:0000256" key="2">
    <source>
        <dbReference type="ARBA" id="ARBA00004962"/>
    </source>
</evidence>
<keyword evidence="16" id="KW-1185">Reference proteome</keyword>
<keyword evidence="8 11" id="KW-0663">Pyridoxal phosphate</keyword>
<gene>
    <name evidence="15" type="ORF">SAMN04487963_0357</name>
</gene>
<evidence type="ECO:0000256" key="4">
    <source>
        <dbReference type="ARBA" id="ARBA00012681"/>
    </source>
</evidence>
<dbReference type="STRING" id="488535.SAMN04487963_0357"/>
<dbReference type="Proteomes" id="UP000198519">
    <property type="component" value="Unassembled WGS sequence"/>
</dbReference>
<dbReference type="EC" id="2.5.1.47" evidence="4 13"/>
<proteinExistence type="inferred from homology"/>
<evidence type="ECO:0000256" key="12">
    <source>
        <dbReference type="PIRSR" id="PIRSR605856-51"/>
    </source>
</evidence>
<feature type="binding site" evidence="11">
    <location>
        <position position="273"/>
    </location>
    <ligand>
        <name>pyridoxal 5'-phosphate</name>
        <dbReference type="ChEBI" id="CHEBI:597326"/>
    </ligand>
</feature>
<dbReference type="InterPro" id="IPR005856">
    <property type="entry name" value="Cys_synth"/>
</dbReference>
<dbReference type="NCBIfam" id="NF007989">
    <property type="entry name" value="PRK10717.1"/>
    <property type="match status" value="1"/>
</dbReference>
<reference evidence="16" key="1">
    <citation type="submission" date="2016-10" db="EMBL/GenBank/DDBJ databases">
        <authorList>
            <person name="Varghese N."/>
            <person name="Submissions S."/>
        </authorList>
    </citation>
    <scope>NUCLEOTIDE SEQUENCE [LARGE SCALE GENOMIC DNA]</scope>
    <source>
        <strain evidence="16">CGMCC 1.7061</strain>
    </source>
</reference>
<dbReference type="PROSITE" id="PS00901">
    <property type="entry name" value="CYS_SYNTHASE"/>
    <property type="match status" value="1"/>
</dbReference>
<dbReference type="InterPro" id="IPR001216">
    <property type="entry name" value="P-phosphate_BS"/>
</dbReference>
<dbReference type="NCBIfam" id="TIGR01136">
    <property type="entry name" value="cysKM"/>
    <property type="match status" value="1"/>
</dbReference>
<protein>
    <recommendedName>
        <fullName evidence="5 13">Cysteine synthase</fullName>
        <ecNumber evidence="4 13">2.5.1.47</ecNumber>
    </recommendedName>
</protein>
<dbReference type="UniPathway" id="UPA00136">
    <property type="reaction ID" value="UER00200"/>
</dbReference>
<accession>A0A1I4L9I1</accession>
<feature type="binding site" evidence="11">
    <location>
        <position position="73"/>
    </location>
    <ligand>
        <name>pyridoxal 5'-phosphate</name>
        <dbReference type="ChEBI" id="CHEBI:597326"/>
    </ligand>
</feature>
<sequence>MARIYEDNSMSIGNTPLIKLNRVNDGATIWAKIEGRNPAYSVKCRIGAAMIWDAEKRGVLKPGMTIIEPTSGNTGIALAYVAAARGYKLKLTMPASMSLERRKVLKALGAELVLTEPAKGMPGAIARAEELVAEDPANNFMPQQFENPANPEIHEKTTGPEIWNDTDGAVDVFVSGVGTGGTLTGVSRYIKQTEGKAITTVAVEPVDSPIITQARNGDELKPAPHKIQGIGAGFVPKNLDLSLVDQVETVGNDEAIEMAHRLMQEEGILAGISCGAAVAAAVRVGQQPEHKGKNIVVILPDSAERYLSSALFADKFGEQENVQ</sequence>
<evidence type="ECO:0000256" key="8">
    <source>
        <dbReference type="ARBA" id="ARBA00022898"/>
    </source>
</evidence>
<evidence type="ECO:0000256" key="5">
    <source>
        <dbReference type="ARBA" id="ARBA00019371"/>
    </source>
</evidence>
<keyword evidence="6 13" id="KW-0028">Amino-acid biosynthesis</keyword>
<evidence type="ECO:0000256" key="11">
    <source>
        <dbReference type="PIRSR" id="PIRSR605856-50"/>
    </source>
</evidence>
<dbReference type="GO" id="GO:0004124">
    <property type="term" value="F:cysteine synthase activity"/>
    <property type="evidence" value="ECO:0007669"/>
    <property type="project" value="UniProtKB-UniRule"/>
</dbReference>
<dbReference type="AlphaFoldDB" id="A0A1I4L9I1"/>
<evidence type="ECO:0000259" key="14">
    <source>
        <dbReference type="Pfam" id="PF00291"/>
    </source>
</evidence>
<evidence type="ECO:0000256" key="10">
    <source>
        <dbReference type="ARBA" id="ARBA00047931"/>
    </source>
</evidence>
<dbReference type="GO" id="GO:0006535">
    <property type="term" value="P:cysteine biosynthetic process from serine"/>
    <property type="evidence" value="ECO:0007669"/>
    <property type="project" value="UniProtKB-UniRule"/>
</dbReference>
<feature type="binding site" evidence="11">
    <location>
        <begin position="178"/>
        <end position="182"/>
    </location>
    <ligand>
        <name>pyridoxal 5'-phosphate</name>
        <dbReference type="ChEBI" id="CHEBI:597326"/>
    </ligand>
</feature>
<evidence type="ECO:0000256" key="3">
    <source>
        <dbReference type="ARBA" id="ARBA00007103"/>
    </source>
</evidence>
<dbReference type="FunFam" id="3.40.50.1100:FF:000002">
    <property type="entry name" value="Cysteine synthase"/>
    <property type="match status" value="1"/>
</dbReference>
<dbReference type="RefSeq" id="WP_092020177.1">
    <property type="nucleotide sequence ID" value="NZ_FOUE01000001.1"/>
</dbReference>
<keyword evidence="9 13" id="KW-0198">Cysteine biosynthesis</keyword>
<name>A0A1I4L9I1_9GAMM</name>
<evidence type="ECO:0000313" key="15">
    <source>
        <dbReference type="EMBL" id="SFL87654.1"/>
    </source>
</evidence>
<dbReference type="PANTHER" id="PTHR10314">
    <property type="entry name" value="CYSTATHIONINE BETA-SYNTHASE"/>
    <property type="match status" value="1"/>
</dbReference>
<dbReference type="InterPro" id="IPR036052">
    <property type="entry name" value="TrpB-like_PALP_sf"/>
</dbReference>
<dbReference type="EMBL" id="FOUE01000001">
    <property type="protein sequence ID" value="SFL87654.1"/>
    <property type="molecule type" value="Genomic_DNA"/>
</dbReference>
<comment type="similarity">
    <text evidence="3 13">Belongs to the cysteine synthase/cystathionine beta-synthase family.</text>
</comment>